<gene>
    <name evidence="2" type="primary">Cnig_chr_I.g563</name>
    <name evidence="2" type="ORF">B9Z55_000563</name>
</gene>
<dbReference type="STRING" id="1611254.A0A2G5VUH3"/>
<evidence type="ECO:0000313" key="2">
    <source>
        <dbReference type="EMBL" id="PIC55186.1"/>
    </source>
</evidence>
<dbReference type="Pfam" id="PF00646">
    <property type="entry name" value="F-box"/>
    <property type="match status" value="1"/>
</dbReference>
<accession>A0A2G5VUH3</accession>
<dbReference type="PANTHER" id="PTHR31006:SF8">
    <property type="entry name" value="F-BOX DOMAIN-CONTAINING PROTEIN-RELATED"/>
    <property type="match status" value="1"/>
</dbReference>
<keyword evidence="3" id="KW-1185">Reference proteome</keyword>
<proteinExistence type="predicted"/>
<comment type="caution">
    <text evidence="2">The sequence shown here is derived from an EMBL/GenBank/DDBJ whole genome shotgun (WGS) entry which is preliminary data.</text>
</comment>
<feature type="domain" description="F-box" evidence="1">
    <location>
        <begin position="12"/>
        <end position="44"/>
    </location>
</feature>
<evidence type="ECO:0000313" key="3">
    <source>
        <dbReference type="Proteomes" id="UP000230233"/>
    </source>
</evidence>
<name>A0A2G5VUH3_9PELO</name>
<dbReference type="AlphaFoldDB" id="A0A2G5VUH3"/>
<dbReference type="InterPro" id="IPR001810">
    <property type="entry name" value="F-box_dom"/>
</dbReference>
<dbReference type="EMBL" id="PDUG01000001">
    <property type="protein sequence ID" value="PIC55186.1"/>
    <property type="molecule type" value="Genomic_DNA"/>
</dbReference>
<organism evidence="2 3">
    <name type="scientific">Caenorhabditis nigoni</name>
    <dbReference type="NCBI Taxonomy" id="1611254"/>
    <lineage>
        <taxon>Eukaryota</taxon>
        <taxon>Metazoa</taxon>
        <taxon>Ecdysozoa</taxon>
        <taxon>Nematoda</taxon>
        <taxon>Chromadorea</taxon>
        <taxon>Rhabditida</taxon>
        <taxon>Rhabditina</taxon>
        <taxon>Rhabditomorpha</taxon>
        <taxon>Rhabditoidea</taxon>
        <taxon>Rhabditidae</taxon>
        <taxon>Peloderinae</taxon>
        <taxon>Caenorhabditis</taxon>
    </lineage>
</organism>
<dbReference type="InterPro" id="IPR042317">
    <property type="entry name" value="She-1-like"/>
</dbReference>
<dbReference type="Proteomes" id="UP000230233">
    <property type="component" value="Chromosome I"/>
</dbReference>
<dbReference type="PANTHER" id="PTHR31006">
    <property type="entry name" value="F-BOX DOMAIN-CONTAINING PROTEIN-RELATED-RELATED"/>
    <property type="match status" value="1"/>
</dbReference>
<reference evidence="3" key="1">
    <citation type="submission" date="2017-10" db="EMBL/GenBank/DDBJ databases">
        <title>Rapid genome shrinkage in a self-fertile nematode reveals novel sperm competition proteins.</title>
        <authorList>
            <person name="Yin D."/>
            <person name="Schwarz E.M."/>
            <person name="Thomas C.G."/>
            <person name="Felde R.L."/>
            <person name="Korf I.F."/>
            <person name="Cutter A.D."/>
            <person name="Schartner C.M."/>
            <person name="Ralston E.J."/>
            <person name="Meyer B.J."/>
            <person name="Haag E.S."/>
        </authorList>
    </citation>
    <scope>NUCLEOTIDE SEQUENCE [LARGE SCALE GENOMIC DNA]</scope>
    <source>
        <strain evidence="3">JU1422</strain>
    </source>
</reference>
<sequence>MSWQMLTVPNHQKIVKLLDYESRCNIRQCSKDDRDVVDSTKLRFEKFRISEKLSKWVQEKTTIRLEIDSFTIWLTGKDNLTKIDRGWKGEPIEELSDIKHENRFEILQKLLLRFSKNGVIHTDTVEVNEIDFHAPESIKFKCSNLKLHNIANPFAVEWLKKATEVSGNLKKLEVQCWGQDEQLWPEIAGIDVTESLILEPNMNCNDEQLENLKAMNFKISSSSVTVHGAMRRLEKFLKFGKKSDRLELSIEPPREFQLADLALPRYFEIKNLKNPDEASFVAKILGGFENVHGIQDPRKIEIQLNWGFLQIICFVYEGKEKPLPCRLYPF</sequence>
<evidence type="ECO:0000259" key="1">
    <source>
        <dbReference type="Pfam" id="PF00646"/>
    </source>
</evidence>
<dbReference type="OrthoDB" id="10312054at2759"/>
<protein>
    <recommendedName>
        <fullName evidence="1">F-box domain-containing protein</fullName>
    </recommendedName>
</protein>